<name>A0ABW4HYX4_9SPHN</name>
<dbReference type="RefSeq" id="WP_380886909.1">
    <property type="nucleotide sequence ID" value="NZ_JBHUDY010000001.1"/>
</dbReference>
<proteinExistence type="predicted"/>
<sequence>MENIGFRTGAAITECGAAGYDIAVRCDACSRTAVYAVDELSSYFSARHWSVRWPISPKHFVCRCRCRHISVALVPIADRPNPLPNEVVLRPLYRRLGNGWSRVDAPEPGEPAVIQCLRALAEEDPAKRIAWRVRRKGKRWEAEVVSGAPFQGADPLLNAMADSPNQALAQAVWSAVTYWRRDDGLHAPLSKEHRELLDAARAPA</sequence>
<organism evidence="1 2">
    <name type="scientific">Sphingomonas tabacisoli</name>
    <dbReference type="NCBI Taxonomy" id="2249466"/>
    <lineage>
        <taxon>Bacteria</taxon>
        <taxon>Pseudomonadati</taxon>
        <taxon>Pseudomonadota</taxon>
        <taxon>Alphaproteobacteria</taxon>
        <taxon>Sphingomonadales</taxon>
        <taxon>Sphingomonadaceae</taxon>
        <taxon>Sphingomonas</taxon>
    </lineage>
</organism>
<dbReference type="EMBL" id="JBHUDY010000001">
    <property type="protein sequence ID" value="MFD1610844.1"/>
    <property type="molecule type" value="Genomic_DNA"/>
</dbReference>
<accession>A0ABW4HYX4</accession>
<comment type="caution">
    <text evidence="1">The sequence shown here is derived from an EMBL/GenBank/DDBJ whole genome shotgun (WGS) entry which is preliminary data.</text>
</comment>
<keyword evidence="2" id="KW-1185">Reference proteome</keyword>
<dbReference type="Proteomes" id="UP001597115">
    <property type="component" value="Unassembled WGS sequence"/>
</dbReference>
<evidence type="ECO:0000313" key="2">
    <source>
        <dbReference type="Proteomes" id="UP001597115"/>
    </source>
</evidence>
<reference evidence="2" key="1">
    <citation type="journal article" date="2019" name="Int. J. Syst. Evol. Microbiol.">
        <title>The Global Catalogue of Microorganisms (GCM) 10K type strain sequencing project: providing services to taxonomists for standard genome sequencing and annotation.</title>
        <authorList>
            <consortium name="The Broad Institute Genomics Platform"/>
            <consortium name="The Broad Institute Genome Sequencing Center for Infectious Disease"/>
            <person name="Wu L."/>
            <person name="Ma J."/>
        </authorList>
    </citation>
    <scope>NUCLEOTIDE SEQUENCE [LARGE SCALE GENOMIC DNA]</scope>
    <source>
        <strain evidence="2">CGMCC 1.16275</strain>
    </source>
</reference>
<gene>
    <name evidence="1" type="ORF">ACFSCW_03400</name>
</gene>
<evidence type="ECO:0000313" key="1">
    <source>
        <dbReference type="EMBL" id="MFD1610844.1"/>
    </source>
</evidence>
<protein>
    <submittedName>
        <fullName evidence="1">Uncharacterized protein</fullName>
    </submittedName>
</protein>